<organism evidence="5 6">
    <name type="scientific">Aurantiacibacter xanthus</name>
    <dbReference type="NCBI Taxonomy" id="1784712"/>
    <lineage>
        <taxon>Bacteria</taxon>
        <taxon>Pseudomonadati</taxon>
        <taxon>Pseudomonadota</taxon>
        <taxon>Alphaproteobacteria</taxon>
        <taxon>Sphingomonadales</taxon>
        <taxon>Erythrobacteraceae</taxon>
        <taxon>Aurantiacibacter</taxon>
    </lineage>
</organism>
<feature type="region of interest" description="Disordered" evidence="3">
    <location>
        <begin position="190"/>
        <end position="219"/>
    </location>
</feature>
<feature type="compositionally biased region" description="Low complexity" evidence="3">
    <location>
        <begin position="201"/>
        <end position="219"/>
    </location>
</feature>
<evidence type="ECO:0000256" key="1">
    <source>
        <dbReference type="ARBA" id="ARBA00009091"/>
    </source>
</evidence>
<proteinExistence type="inferred from homology"/>
<dbReference type="PANTHER" id="PTHR35089:SF1">
    <property type="entry name" value="CHAPERONE PROTEIN SKP"/>
    <property type="match status" value="1"/>
</dbReference>
<keyword evidence="6" id="KW-1185">Reference proteome</keyword>
<dbReference type="OrthoDB" id="7427936at2"/>
<dbReference type="Gene3D" id="3.30.910.20">
    <property type="entry name" value="Skp domain"/>
    <property type="match status" value="1"/>
</dbReference>
<dbReference type="InterPro" id="IPR005632">
    <property type="entry name" value="Chaperone_Skp"/>
</dbReference>
<dbReference type="InterPro" id="IPR024930">
    <property type="entry name" value="Skp_dom_sf"/>
</dbReference>
<dbReference type="GO" id="GO:0051082">
    <property type="term" value="F:unfolded protein binding"/>
    <property type="evidence" value="ECO:0007669"/>
    <property type="project" value="InterPro"/>
</dbReference>
<dbReference type="GO" id="GO:0005829">
    <property type="term" value="C:cytosol"/>
    <property type="evidence" value="ECO:0007669"/>
    <property type="project" value="TreeGrafter"/>
</dbReference>
<evidence type="ECO:0000256" key="3">
    <source>
        <dbReference type="SAM" id="MobiDB-lite"/>
    </source>
</evidence>
<sequence length="219" mass="23034">MKIMTKAALAAGLAIASLTAPFAAAPAMAQAAQKVAIVNLPAVIANSTAYQGAQTAQQTTYAAQLQQAETRRAALQAQIDPLMTAFQTARQAANPDQAALQQQAQQIQQLQQNGQAELNQILAPISRSEAYVNEQIEERLGAAVQAAAQAAGVTLVLSPDTVLWADNSHNLNEAVLNQLNTALPSVQVTPPEGWVPREMRQQQQQAAPAAQGQPATSGR</sequence>
<feature type="signal peptide" evidence="4">
    <location>
        <begin position="1"/>
        <end position="31"/>
    </location>
</feature>
<dbReference type="RefSeq" id="WP_119591363.1">
    <property type="nucleotide sequence ID" value="NZ_QXFM01000007.1"/>
</dbReference>
<comment type="caution">
    <text evidence="5">The sequence shown here is derived from an EMBL/GenBank/DDBJ whole genome shotgun (WGS) entry which is preliminary data.</text>
</comment>
<evidence type="ECO:0000256" key="4">
    <source>
        <dbReference type="SAM" id="SignalP"/>
    </source>
</evidence>
<dbReference type="SMART" id="SM00935">
    <property type="entry name" value="OmpH"/>
    <property type="match status" value="1"/>
</dbReference>
<keyword evidence="2 4" id="KW-0732">Signal</keyword>
<reference evidence="5 6" key="1">
    <citation type="submission" date="2018-08" db="EMBL/GenBank/DDBJ databases">
        <title>Erythrobacter zhengii sp.nov., a bacterium isolated from deep-sea sediment.</title>
        <authorList>
            <person name="Fang C."/>
            <person name="Wu Y.-H."/>
            <person name="Sun C."/>
            <person name="Wang H."/>
            <person name="Cheng H."/>
            <person name="Meng F.-X."/>
            <person name="Wang C.-S."/>
            <person name="Xu X.-W."/>
        </authorList>
    </citation>
    <scope>NUCLEOTIDE SEQUENCE [LARGE SCALE GENOMIC DNA]</scope>
    <source>
        <strain evidence="5 6">CCTCC AB 2015396</strain>
    </source>
</reference>
<accession>A0A3A1PJ56</accession>
<feature type="chain" id="PRO_5017473828" evidence="4">
    <location>
        <begin position="32"/>
        <end position="219"/>
    </location>
</feature>
<name>A0A3A1PJ56_9SPHN</name>
<dbReference type="GO" id="GO:0050821">
    <property type="term" value="P:protein stabilization"/>
    <property type="evidence" value="ECO:0007669"/>
    <property type="project" value="TreeGrafter"/>
</dbReference>
<dbReference type="SUPFAM" id="SSF111384">
    <property type="entry name" value="OmpH-like"/>
    <property type="match status" value="1"/>
</dbReference>
<protein>
    <submittedName>
        <fullName evidence="5">OmpH family outer membrane protein</fullName>
    </submittedName>
</protein>
<evidence type="ECO:0000313" key="6">
    <source>
        <dbReference type="Proteomes" id="UP000265366"/>
    </source>
</evidence>
<dbReference type="AlphaFoldDB" id="A0A3A1PJ56"/>
<dbReference type="Pfam" id="PF03938">
    <property type="entry name" value="OmpH"/>
    <property type="match status" value="1"/>
</dbReference>
<evidence type="ECO:0000313" key="5">
    <source>
        <dbReference type="EMBL" id="RIV92795.1"/>
    </source>
</evidence>
<dbReference type="Proteomes" id="UP000265366">
    <property type="component" value="Unassembled WGS sequence"/>
</dbReference>
<evidence type="ECO:0000256" key="2">
    <source>
        <dbReference type="ARBA" id="ARBA00022729"/>
    </source>
</evidence>
<comment type="similarity">
    <text evidence="1">Belongs to the Skp family.</text>
</comment>
<dbReference type="EMBL" id="QXFM01000007">
    <property type="protein sequence ID" value="RIV92795.1"/>
    <property type="molecule type" value="Genomic_DNA"/>
</dbReference>
<dbReference type="PANTHER" id="PTHR35089">
    <property type="entry name" value="CHAPERONE PROTEIN SKP"/>
    <property type="match status" value="1"/>
</dbReference>
<gene>
    <name evidence="5" type="ORF">D2V17_01425</name>
</gene>